<comment type="caution">
    <text evidence="12">The sequence shown here is derived from an EMBL/GenBank/DDBJ whole genome shotgun (WGS) entry which is preliminary data.</text>
</comment>
<dbReference type="PANTHER" id="PTHR24249">
    <property type="entry name" value="HISTAMINE RECEPTOR-RELATED G-PROTEIN COUPLED RECEPTOR"/>
    <property type="match status" value="1"/>
</dbReference>
<keyword evidence="3 9" id="KW-0812">Transmembrane</keyword>
<dbReference type="PRINTS" id="PR00237">
    <property type="entry name" value="GPCRRHODOPSN"/>
</dbReference>
<keyword evidence="8 9" id="KW-0807">Transducer</keyword>
<dbReference type="InterPro" id="IPR000276">
    <property type="entry name" value="GPCR_Rhodpsn"/>
</dbReference>
<dbReference type="Proteomes" id="UP001159405">
    <property type="component" value="Unassembled WGS sequence"/>
</dbReference>
<comment type="subcellular location">
    <subcellularLocation>
        <location evidence="1">Cell membrane</location>
        <topology evidence="1">Multi-pass membrane protein</topology>
    </subcellularLocation>
</comment>
<dbReference type="PROSITE" id="PS50262">
    <property type="entry name" value="G_PROTEIN_RECEP_F1_2"/>
    <property type="match status" value="1"/>
</dbReference>
<evidence type="ECO:0000256" key="7">
    <source>
        <dbReference type="ARBA" id="ARBA00023170"/>
    </source>
</evidence>
<evidence type="ECO:0000256" key="3">
    <source>
        <dbReference type="ARBA" id="ARBA00022692"/>
    </source>
</evidence>
<dbReference type="PANTHER" id="PTHR24249:SF372">
    <property type="entry name" value="G-PROTEIN COUPLED RECEPTORS FAMILY 1 PROFILE DOMAIN-CONTAINING PROTEIN"/>
    <property type="match status" value="1"/>
</dbReference>
<accession>A0ABN8MZD0</accession>
<evidence type="ECO:0000256" key="10">
    <source>
        <dbReference type="SAM" id="Phobius"/>
    </source>
</evidence>
<feature type="transmembrane region" description="Helical" evidence="10">
    <location>
        <begin position="6"/>
        <end position="31"/>
    </location>
</feature>
<evidence type="ECO:0000259" key="11">
    <source>
        <dbReference type="PROSITE" id="PS50262"/>
    </source>
</evidence>
<evidence type="ECO:0000256" key="9">
    <source>
        <dbReference type="RuleBase" id="RU000688"/>
    </source>
</evidence>
<evidence type="ECO:0000256" key="4">
    <source>
        <dbReference type="ARBA" id="ARBA00022989"/>
    </source>
</evidence>
<comment type="similarity">
    <text evidence="9">Belongs to the G-protein coupled receptor 1 family.</text>
</comment>
<keyword evidence="4 10" id="KW-1133">Transmembrane helix</keyword>
<keyword evidence="5 9" id="KW-0297">G-protein coupled receptor</keyword>
<evidence type="ECO:0000256" key="6">
    <source>
        <dbReference type="ARBA" id="ARBA00023136"/>
    </source>
</evidence>
<feature type="transmembrane region" description="Helical" evidence="10">
    <location>
        <begin position="155"/>
        <end position="181"/>
    </location>
</feature>
<dbReference type="InterPro" id="IPR017452">
    <property type="entry name" value="GPCR_Rhodpsn_7TM"/>
</dbReference>
<keyword evidence="6 10" id="KW-0472">Membrane</keyword>
<keyword evidence="7 9" id="KW-0675">Receptor</keyword>
<protein>
    <recommendedName>
        <fullName evidence="11">G-protein coupled receptors family 1 profile domain-containing protein</fullName>
    </recommendedName>
</protein>
<sequence>MIKDPLWFTVLGWLLTCLGFAGNIFIISLIISKKPLIKQKTNWFLLSLSLADLGVTLSFFPSNFFCIPNKFCRFVLLASSQWAFLCASVINLCMLTLDRYIAITNPFKYTHFTSTNRITVSLICIAWIVPFTFNFLPFTFIYSEQRVIALKYYTYFMLVTFEFVPTIFLILVTTHMVFIVVKLTRAKASVMAQLQYNRPATEGGSVAQPRQKSGRRPTSVLFIVSIVVFFLICYSLTIATTFCETFKLCQHYPPTWEWLKKILLYANSAFNPFAYGFLKHDVKREVKQLLGIASHDGQRLSSR</sequence>
<evidence type="ECO:0000313" key="13">
    <source>
        <dbReference type="Proteomes" id="UP001159405"/>
    </source>
</evidence>
<evidence type="ECO:0000313" key="12">
    <source>
        <dbReference type="EMBL" id="CAH3039249.1"/>
    </source>
</evidence>
<dbReference type="EMBL" id="CALNXK010000007">
    <property type="protein sequence ID" value="CAH3039249.1"/>
    <property type="molecule type" value="Genomic_DNA"/>
</dbReference>
<feature type="transmembrane region" description="Helical" evidence="10">
    <location>
        <begin position="118"/>
        <end position="143"/>
    </location>
</feature>
<organism evidence="12 13">
    <name type="scientific">Porites lobata</name>
    <dbReference type="NCBI Taxonomy" id="104759"/>
    <lineage>
        <taxon>Eukaryota</taxon>
        <taxon>Metazoa</taxon>
        <taxon>Cnidaria</taxon>
        <taxon>Anthozoa</taxon>
        <taxon>Hexacorallia</taxon>
        <taxon>Scleractinia</taxon>
        <taxon>Fungiina</taxon>
        <taxon>Poritidae</taxon>
        <taxon>Porites</taxon>
    </lineage>
</organism>
<dbReference type="SUPFAM" id="SSF81321">
    <property type="entry name" value="Family A G protein-coupled receptor-like"/>
    <property type="match status" value="1"/>
</dbReference>
<dbReference type="PROSITE" id="PS00237">
    <property type="entry name" value="G_PROTEIN_RECEP_F1_1"/>
    <property type="match status" value="1"/>
</dbReference>
<dbReference type="CDD" id="cd00637">
    <property type="entry name" value="7tm_classA_rhodopsin-like"/>
    <property type="match status" value="1"/>
</dbReference>
<feature type="transmembrane region" description="Helical" evidence="10">
    <location>
        <begin position="74"/>
        <end position="97"/>
    </location>
</feature>
<keyword evidence="2" id="KW-1003">Cell membrane</keyword>
<feature type="transmembrane region" description="Helical" evidence="10">
    <location>
        <begin position="220"/>
        <end position="242"/>
    </location>
</feature>
<proteinExistence type="inferred from homology"/>
<evidence type="ECO:0000256" key="2">
    <source>
        <dbReference type="ARBA" id="ARBA00022475"/>
    </source>
</evidence>
<gene>
    <name evidence="12" type="ORF">PLOB_00043111</name>
</gene>
<name>A0ABN8MZD0_9CNID</name>
<feature type="transmembrane region" description="Helical" evidence="10">
    <location>
        <begin position="43"/>
        <end position="62"/>
    </location>
</feature>
<dbReference type="Pfam" id="PF00001">
    <property type="entry name" value="7tm_1"/>
    <property type="match status" value="1"/>
</dbReference>
<reference evidence="12 13" key="1">
    <citation type="submission" date="2022-05" db="EMBL/GenBank/DDBJ databases">
        <authorList>
            <consortium name="Genoscope - CEA"/>
            <person name="William W."/>
        </authorList>
    </citation>
    <scope>NUCLEOTIDE SEQUENCE [LARGE SCALE GENOMIC DNA]</scope>
</reference>
<evidence type="ECO:0000256" key="5">
    <source>
        <dbReference type="ARBA" id="ARBA00023040"/>
    </source>
</evidence>
<evidence type="ECO:0000256" key="8">
    <source>
        <dbReference type="ARBA" id="ARBA00023224"/>
    </source>
</evidence>
<dbReference type="Gene3D" id="1.20.1070.10">
    <property type="entry name" value="Rhodopsin 7-helix transmembrane proteins"/>
    <property type="match status" value="1"/>
</dbReference>
<evidence type="ECO:0000256" key="1">
    <source>
        <dbReference type="ARBA" id="ARBA00004651"/>
    </source>
</evidence>
<keyword evidence="13" id="KW-1185">Reference proteome</keyword>
<dbReference type="InterPro" id="IPR050569">
    <property type="entry name" value="TAAR"/>
</dbReference>
<feature type="domain" description="G-protein coupled receptors family 1 profile" evidence="11">
    <location>
        <begin position="22"/>
        <end position="275"/>
    </location>
</feature>